<dbReference type="Proteomes" id="UP000294853">
    <property type="component" value="Chromosome"/>
</dbReference>
<dbReference type="AlphaFoldDB" id="A0A4P7IGI9"/>
<accession>A0A4P7IGI9</accession>
<evidence type="ECO:0000313" key="2">
    <source>
        <dbReference type="EMBL" id="QBX55773.1"/>
    </source>
</evidence>
<dbReference type="KEGG" id="nsn:EXE58_10100"/>
<dbReference type="InterPro" id="IPR023393">
    <property type="entry name" value="START-like_dom_sf"/>
</dbReference>
<dbReference type="Gene3D" id="3.30.530.20">
    <property type="match status" value="1"/>
</dbReference>
<protein>
    <submittedName>
        <fullName evidence="2">SRPBCC family protein</fullName>
    </submittedName>
</protein>
<evidence type="ECO:0000256" key="1">
    <source>
        <dbReference type="SAM" id="MobiDB-lite"/>
    </source>
</evidence>
<dbReference type="InterPro" id="IPR019587">
    <property type="entry name" value="Polyketide_cyclase/dehydratase"/>
</dbReference>
<dbReference type="Pfam" id="PF10604">
    <property type="entry name" value="Polyketide_cyc2"/>
    <property type="match status" value="1"/>
</dbReference>
<proteinExistence type="predicted"/>
<feature type="compositionally biased region" description="Low complexity" evidence="1">
    <location>
        <begin position="1"/>
        <end position="12"/>
    </location>
</feature>
<name>A0A4P7IGI9_9ACTN</name>
<dbReference type="SUPFAM" id="SSF55961">
    <property type="entry name" value="Bet v1-like"/>
    <property type="match status" value="1"/>
</dbReference>
<evidence type="ECO:0000313" key="3">
    <source>
        <dbReference type="Proteomes" id="UP000294853"/>
    </source>
</evidence>
<sequence>MGPVLGRAPAGPAAGGGGPHPRPLRRGLRAPHRRAFLVAARVQVPFAVSREVAFDFLGDPHKRPQWQSTLRRVEAVTPMPPQVGTSWRDVVLGEVVAQMELTVVDRPVRWAERGVTKGVAMDLTLDFEETATGCLVSAAFEVTSAGAPRFLVAIVRRSMPRAVRKDLVRAAGILDGSVEPRDP</sequence>
<dbReference type="OrthoDB" id="7838135at2"/>
<feature type="region of interest" description="Disordered" evidence="1">
    <location>
        <begin position="1"/>
        <end position="26"/>
    </location>
</feature>
<organism evidence="2 3">
    <name type="scientific">Nocardioides seonyuensis</name>
    <dbReference type="NCBI Taxonomy" id="2518371"/>
    <lineage>
        <taxon>Bacteria</taxon>
        <taxon>Bacillati</taxon>
        <taxon>Actinomycetota</taxon>
        <taxon>Actinomycetes</taxon>
        <taxon>Propionibacteriales</taxon>
        <taxon>Nocardioidaceae</taxon>
        <taxon>Nocardioides</taxon>
    </lineage>
</organism>
<gene>
    <name evidence="2" type="ORF">EXE58_10100</name>
</gene>
<reference evidence="2 3" key="1">
    <citation type="submission" date="2019-03" db="EMBL/GenBank/DDBJ databases">
        <title>Three New Species of Nocardioides, Nocardioides euryhalodurans sp. nov., Nocardioides seonyuensis sp. nov. and Nocardioides eburneoflavus sp. nov. Iolated from Soil.</title>
        <authorList>
            <person name="Roh S.G."/>
            <person name="Lee C."/>
            <person name="Kim M.-K."/>
            <person name="Kim S.B."/>
        </authorList>
    </citation>
    <scope>NUCLEOTIDE SEQUENCE [LARGE SCALE GENOMIC DNA]</scope>
    <source>
        <strain evidence="2 3">MMS17-SY207-3</strain>
    </source>
</reference>
<keyword evidence="3" id="KW-1185">Reference proteome</keyword>
<dbReference type="EMBL" id="CP038436">
    <property type="protein sequence ID" value="QBX55773.1"/>
    <property type="molecule type" value="Genomic_DNA"/>
</dbReference>